<name>A0A5C6DAU8_9BACT</name>
<organism evidence="1 2">
    <name type="scientific">Novipirellula artificiosorum</name>
    <dbReference type="NCBI Taxonomy" id="2528016"/>
    <lineage>
        <taxon>Bacteria</taxon>
        <taxon>Pseudomonadati</taxon>
        <taxon>Planctomycetota</taxon>
        <taxon>Planctomycetia</taxon>
        <taxon>Pirellulales</taxon>
        <taxon>Pirellulaceae</taxon>
        <taxon>Novipirellula</taxon>
    </lineage>
</organism>
<gene>
    <name evidence="1" type="ORF">Poly41_48270</name>
</gene>
<proteinExistence type="predicted"/>
<dbReference type="Proteomes" id="UP000319143">
    <property type="component" value="Unassembled WGS sequence"/>
</dbReference>
<dbReference type="Pfam" id="PF06078">
    <property type="entry name" value="DUF937"/>
    <property type="match status" value="1"/>
</dbReference>
<reference evidence="1 2" key="1">
    <citation type="submission" date="2019-02" db="EMBL/GenBank/DDBJ databases">
        <title>Deep-cultivation of Planctomycetes and their phenomic and genomic characterization uncovers novel biology.</title>
        <authorList>
            <person name="Wiegand S."/>
            <person name="Jogler M."/>
            <person name="Boedeker C."/>
            <person name="Pinto D."/>
            <person name="Vollmers J."/>
            <person name="Rivas-Marin E."/>
            <person name="Kohn T."/>
            <person name="Peeters S.H."/>
            <person name="Heuer A."/>
            <person name="Rast P."/>
            <person name="Oberbeckmann S."/>
            <person name="Bunk B."/>
            <person name="Jeske O."/>
            <person name="Meyerdierks A."/>
            <person name="Storesund J.E."/>
            <person name="Kallscheuer N."/>
            <person name="Luecker S."/>
            <person name="Lage O.M."/>
            <person name="Pohl T."/>
            <person name="Merkel B.J."/>
            <person name="Hornburger P."/>
            <person name="Mueller R.-W."/>
            <person name="Bruemmer F."/>
            <person name="Labrenz M."/>
            <person name="Spormann A.M."/>
            <person name="Op Den Camp H."/>
            <person name="Overmann J."/>
            <person name="Amann R."/>
            <person name="Jetten M.S.M."/>
            <person name="Mascher T."/>
            <person name="Medema M.H."/>
            <person name="Devos D.P."/>
            <person name="Kaster A.-K."/>
            <person name="Ovreas L."/>
            <person name="Rohde M."/>
            <person name="Galperin M.Y."/>
            <person name="Jogler C."/>
        </authorList>
    </citation>
    <scope>NUCLEOTIDE SEQUENCE [LARGE SCALE GENOMIC DNA]</scope>
    <source>
        <strain evidence="1 2">Poly41</strain>
    </source>
</reference>
<evidence type="ECO:0000313" key="2">
    <source>
        <dbReference type="Proteomes" id="UP000319143"/>
    </source>
</evidence>
<dbReference type="OrthoDB" id="272354at2"/>
<dbReference type="EMBL" id="SJPV01000009">
    <property type="protein sequence ID" value="TWU33828.1"/>
    <property type="molecule type" value="Genomic_DNA"/>
</dbReference>
<protein>
    <recommendedName>
        <fullName evidence="3">DUF937 domain-containing protein</fullName>
    </recommendedName>
</protein>
<comment type="caution">
    <text evidence="1">The sequence shown here is derived from an EMBL/GenBank/DDBJ whole genome shotgun (WGS) entry which is preliminary data.</text>
</comment>
<accession>A0A5C6DAU8</accession>
<dbReference type="RefSeq" id="WP_146529236.1">
    <property type="nucleotide sequence ID" value="NZ_SJPV01000009.1"/>
</dbReference>
<keyword evidence="2" id="KW-1185">Reference proteome</keyword>
<dbReference type="AlphaFoldDB" id="A0A5C6DAU8"/>
<evidence type="ECO:0008006" key="3">
    <source>
        <dbReference type="Google" id="ProtNLM"/>
    </source>
</evidence>
<sequence length="383" mass="39308">MNVNLMELAKTAIGSGALGQIAGSLGESEEKTKSAMDIASSAILGGLMQKVSSPQGAKDVFSQVSKFDTGLLDNLSERIGGGGNQEQASSWASMGGKLISSLLGDKESSLIGMIAKRAGIGQGSSKSLLSMLAPLLLGVIAKQVKSGNLDLSGLVSLILGQKAQVAKFLPSEATQQLGIANLLDQGADAIHDAGAKLTRATRETADTGAGLLKTLVPVLLVVGIGLLAWKLLSSPAKEVAQKTAEVAGAAVDATKDAAADVVDAADRINLNKPAVPSLDLKSLASTLGTSVTDLTKSISGVTDEATARETLPQINAFQQQFSGYSLDKMPEEATTTLRTVVGPLLEKLQAAIELAYKIPGVKEILEPATDGLMKTVSAFTKSA</sequence>
<evidence type="ECO:0000313" key="1">
    <source>
        <dbReference type="EMBL" id="TWU33828.1"/>
    </source>
</evidence>
<dbReference type="InterPro" id="IPR009282">
    <property type="entry name" value="DUF937"/>
</dbReference>